<keyword evidence="2" id="KW-1185">Reference proteome</keyword>
<comment type="caution">
    <text evidence="1">The sequence shown here is derived from an EMBL/GenBank/DDBJ whole genome shotgun (WGS) entry which is preliminary data.</text>
</comment>
<name>A0A822Z639_NELNU</name>
<evidence type="ECO:0000313" key="1">
    <source>
        <dbReference type="EMBL" id="DAD38905.1"/>
    </source>
</evidence>
<dbReference type="EMBL" id="DUZY01000005">
    <property type="protein sequence ID" value="DAD38905.1"/>
    <property type="molecule type" value="Genomic_DNA"/>
</dbReference>
<gene>
    <name evidence="1" type="ORF">HUJ06_013227</name>
</gene>
<sequence length="49" mass="5622">MPEHYILNPWNEGDRILKRPSGLSAWTHISVTDFSLFTSVCCTQASKQR</sequence>
<reference evidence="1 2" key="1">
    <citation type="journal article" date="2020" name="Mol. Biol. Evol.">
        <title>Distinct Expression and Methylation Patterns for Genes with Different Fates following a Single Whole-Genome Duplication in Flowering Plants.</title>
        <authorList>
            <person name="Shi T."/>
            <person name="Rahmani R.S."/>
            <person name="Gugger P.F."/>
            <person name="Wang M."/>
            <person name="Li H."/>
            <person name="Zhang Y."/>
            <person name="Li Z."/>
            <person name="Wang Q."/>
            <person name="Van de Peer Y."/>
            <person name="Marchal K."/>
            <person name="Chen J."/>
        </authorList>
    </citation>
    <scope>NUCLEOTIDE SEQUENCE [LARGE SCALE GENOMIC DNA]</scope>
    <source>
        <tissue evidence="1">Leaf</tissue>
    </source>
</reference>
<dbReference type="Proteomes" id="UP000607653">
    <property type="component" value="Unassembled WGS sequence"/>
</dbReference>
<evidence type="ECO:0000313" key="2">
    <source>
        <dbReference type="Proteomes" id="UP000607653"/>
    </source>
</evidence>
<organism evidence="1 2">
    <name type="scientific">Nelumbo nucifera</name>
    <name type="common">Sacred lotus</name>
    <dbReference type="NCBI Taxonomy" id="4432"/>
    <lineage>
        <taxon>Eukaryota</taxon>
        <taxon>Viridiplantae</taxon>
        <taxon>Streptophyta</taxon>
        <taxon>Embryophyta</taxon>
        <taxon>Tracheophyta</taxon>
        <taxon>Spermatophyta</taxon>
        <taxon>Magnoliopsida</taxon>
        <taxon>Proteales</taxon>
        <taxon>Nelumbonaceae</taxon>
        <taxon>Nelumbo</taxon>
    </lineage>
</organism>
<protein>
    <submittedName>
        <fullName evidence="1">Uncharacterized protein</fullName>
    </submittedName>
</protein>
<proteinExistence type="predicted"/>
<dbReference type="AlphaFoldDB" id="A0A822Z639"/>
<accession>A0A822Z639</accession>